<dbReference type="CDD" id="cd00317">
    <property type="entry name" value="cyclophilin"/>
    <property type="match status" value="1"/>
</dbReference>
<feature type="non-terminal residue" evidence="6">
    <location>
        <position position="295"/>
    </location>
</feature>
<dbReference type="PANTHER" id="PTHR45625:SF4">
    <property type="entry name" value="PEPTIDYLPROLYL ISOMERASE DOMAIN AND WD REPEAT-CONTAINING PROTEIN 1"/>
    <property type="match status" value="1"/>
</dbReference>
<dbReference type="InterPro" id="IPR029000">
    <property type="entry name" value="Cyclophilin-like_dom_sf"/>
</dbReference>
<protein>
    <recommendedName>
        <fullName evidence="1">peptidylprolyl isomerase</fullName>
        <ecNumber evidence="1">5.2.1.8</ecNumber>
    </recommendedName>
</protein>
<dbReference type="SUPFAM" id="SSF50891">
    <property type="entry name" value="Cyclophilin-like"/>
    <property type="match status" value="2"/>
</dbReference>
<dbReference type="InterPro" id="IPR044666">
    <property type="entry name" value="Cyclophilin_A-like"/>
</dbReference>
<dbReference type="AlphaFoldDB" id="A0A5J4PKQ1"/>
<dbReference type="PRINTS" id="PR00153">
    <property type="entry name" value="CSAPPISMRASE"/>
</dbReference>
<keyword evidence="3 6" id="KW-0413">Isomerase</keyword>
<gene>
    <name evidence="6" type="ORF">EZS27_039061</name>
</gene>
<evidence type="ECO:0000256" key="4">
    <source>
        <dbReference type="SAM" id="Phobius"/>
    </source>
</evidence>
<organism evidence="6">
    <name type="scientific">termite gut metagenome</name>
    <dbReference type="NCBI Taxonomy" id="433724"/>
    <lineage>
        <taxon>unclassified sequences</taxon>
        <taxon>metagenomes</taxon>
        <taxon>organismal metagenomes</taxon>
    </lineage>
</organism>
<dbReference type="GO" id="GO:0003755">
    <property type="term" value="F:peptidyl-prolyl cis-trans isomerase activity"/>
    <property type="evidence" value="ECO:0007669"/>
    <property type="project" value="UniProtKB-KW"/>
</dbReference>
<evidence type="ECO:0000259" key="5">
    <source>
        <dbReference type="PROSITE" id="PS50072"/>
    </source>
</evidence>
<accession>A0A5J4PKQ1</accession>
<name>A0A5J4PKQ1_9ZZZZ</name>
<dbReference type="Gene3D" id="2.40.100.10">
    <property type="entry name" value="Cyclophilin-like"/>
    <property type="match status" value="2"/>
</dbReference>
<dbReference type="GO" id="GO:0006457">
    <property type="term" value="P:protein folding"/>
    <property type="evidence" value="ECO:0007669"/>
    <property type="project" value="InterPro"/>
</dbReference>
<keyword evidence="2" id="KW-0697">Rotamase</keyword>
<feature type="transmembrane region" description="Helical" evidence="4">
    <location>
        <begin position="39"/>
        <end position="58"/>
    </location>
</feature>
<keyword evidence="4" id="KW-1133">Transmembrane helix</keyword>
<dbReference type="Pfam" id="PF00160">
    <property type="entry name" value="Pro_isomerase"/>
    <property type="match status" value="2"/>
</dbReference>
<comment type="caution">
    <text evidence="6">The sequence shown here is derived from an EMBL/GenBank/DDBJ whole genome shotgun (WGS) entry which is preliminary data.</text>
</comment>
<reference evidence="6" key="1">
    <citation type="submission" date="2019-03" db="EMBL/GenBank/DDBJ databases">
        <title>Single cell metagenomics reveals metabolic interactions within the superorganism composed of flagellate Streblomastix strix and complex community of Bacteroidetes bacteria on its surface.</title>
        <authorList>
            <person name="Treitli S.C."/>
            <person name="Kolisko M."/>
            <person name="Husnik F."/>
            <person name="Keeling P."/>
            <person name="Hampl V."/>
        </authorList>
    </citation>
    <scope>NUCLEOTIDE SEQUENCE</scope>
    <source>
        <strain evidence="6">STM</strain>
    </source>
</reference>
<dbReference type="EC" id="5.2.1.8" evidence="1"/>
<dbReference type="PANTHER" id="PTHR45625">
    <property type="entry name" value="PEPTIDYL-PROLYL CIS-TRANS ISOMERASE-RELATED"/>
    <property type="match status" value="1"/>
</dbReference>
<evidence type="ECO:0000313" key="6">
    <source>
        <dbReference type="EMBL" id="KAA6309450.1"/>
    </source>
</evidence>
<evidence type="ECO:0000256" key="2">
    <source>
        <dbReference type="ARBA" id="ARBA00023110"/>
    </source>
</evidence>
<keyword evidence="4" id="KW-0472">Membrane</keyword>
<sequence length="295" mass="33190">MFRLDVFMSSLFFIDALWGIRNLFLSLKGRNDFKTKHIAIMKTNLLILLTIILIYSMISCQSGQKGETMVRIETSAGDITLKLYNETPAHWDNFMKLVEKGTYNGTLFHRVIKDFMIQGGDPESKGAAQDKQLGGGDVGYRISAEFVYPRYFHKRGALAAARLGDSANPNKESSGCQFYIVTGRVYGEEELLDMEAQKNMSAAFNVLKKKHAKTIQRMQNENNSMGLQHLQEQITEEAKTMAEKEPGFRFTPEQIEAYTTVGGTPFLDNEYTVYGEVTEGMDVVDKIQQVATNAA</sequence>
<proteinExistence type="predicted"/>
<dbReference type="PROSITE" id="PS00170">
    <property type="entry name" value="CSA_PPIASE_1"/>
    <property type="match status" value="1"/>
</dbReference>
<keyword evidence="4" id="KW-0812">Transmembrane</keyword>
<feature type="transmembrane region" description="Helical" evidence="4">
    <location>
        <begin position="6"/>
        <end position="27"/>
    </location>
</feature>
<dbReference type="EMBL" id="SNRY01007943">
    <property type="protein sequence ID" value="KAA6309450.1"/>
    <property type="molecule type" value="Genomic_DNA"/>
</dbReference>
<feature type="domain" description="PPIase cyclophilin-type" evidence="5">
    <location>
        <begin position="73"/>
        <end position="295"/>
    </location>
</feature>
<dbReference type="InterPro" id="IPR002130">
    <property type="entry name" value="Cyclophilin-type_PPIase_dom"/>
</dbReference>
<evidence type="ECO:0000256" key="3">
    <source>
        <dbReference type="ARBA" id="ARBA00023235"/>
    </source>
</evidence>
<dbReference type="InterPro" id="IPR020892">
    <property type="entry name" value="Cyclophilin-type_PPIase_CS"/>
</dbReference>
<evidence type="ECO:0000256" key="1">
    <source>
        <dbReference type="ARBA" id="ARBA00013194"/>
    </source>
</evidence>
<dbReference type="PROSITE" id="PS50072">
    <property type="entry name" value="CSA_PPIASE_2"/>
    <property type="match status" value="1"/>
</dbReference>